<organism evidence="1 2">
    <name type="scientific">Cucurbita moschata</name>
    <name type="common">Winter crookneck squash</name>
    <name type="synonym">Cucurbita pepo var. moschata</name>
    <dbReference type="NCBI Taxonomy" id="3662"/>
    <lineage>
        <taxon>Eukaryota</taxon>
        <taxon>Viridiplantae</taxon>
        <taxon>Streptophyta</taxon>
        <taxon>Embryophyta</taxon>
        <taxon>Tracheophyta</taxon>
        <taxon>Spermatophyta</taxon>
        <taxon>Magnoliopsida</taxon>
        <taxon>eudicotyledons</taxon>
        <taxon>Gunneridae</taxon>
        <taxon>Pentapetalae</taxon>
        <taxon>rosids</taxon>
        <taxon>fabids</taxon>
        <taxon>Cucurbitales</taxon>
        <taxon>Cucurbitaceae</taxon>
        <taxon>Cucurbiteae</taxon>
        <taxon>Cucurbita</taxon>
    </lineage>
</organism>
<dbReference type="Proteomes" id="UP000504609">
    <property type="component" value="Unplaced"/>
</dbReference>
<gene>
    <name evidence="2" type="primary">LOC111448820</name>
</gene>
<dbReference type="RefSeq" id="XP_022944354.1">
    <property type="nucleotide sequence ID" value="XM_023088586.1"/>
</dbReference>
<accession>A0A6J1FWJ7</accession>
<reference evidence="2" key="1">
    <citation type="submission" date="2025-08" db="UniProtKB">
        <authorList>
            <consortium name="RefSeq"/>
        </authorList>
    </citation>
    <scope>IDENTIFICATION</scope>
    <source>
        <tissue evidence="2">Young leaves</tissue>
    </source>
</reference>
<sequence length="124" mass="14130">MPPPNRKPSFLRLQALSSTSRVIGISLNVQNLDIHSLRGNVAGQLSCELQKGRISQSASDNHGYLLSSSSIDQEIMWFIQLHNSPYPLLNLCRVERRFFNLLHQLPLILQVPKGFFAVYVWRNS</sequence>
<proteinExistence type="predicted"/>
<evidence type="ECO:0000313" key="2">
    <source>
        <dbReference type="RefSeq" id="XP_022944354.1"/>
    </source>
</evidence>
<protein>
    <submittedName>
        <fullName evidence="2">Uncharacterized protein LOC111448820 isoform X1</fullName>
    </submittedName>
</protein>
<name>A0A6J1FWJ7_CUCMO</name>
<keyword evidence="1" id="KW-1185">Reference proteome</keyword>
<dbReference type="GeneID" id="111448820"/>
<evidence type="ECO:0000313" key="1">
    <source>
        <dbReference type="Proteomes" id="UP000504609"/>
    </source>
</evidence>
<dbReference type="AlphaFoldDB" id="A0A6J1FWJ7"/>
<dbReference type="KEGG" id="cmos:111448820"/>